<feature type="compositionally biased region" description="Basic and acidic residues" evidence="1">
    <location>
        <begin position="181"/>
        <end position="191"/>
    </location>
</feature>
<evidence type="ECO:0000259" key="2">
    <source>
        <dbReference type="Pfam" id="PF07498"/>
    </source>
</evidence>
<proteinExistence type="predicted"/>
<evidence type="ECO:0000256" key="1">
    <source>
        <dbReference type="SAM" id="MobiDB-lite"/>
    </source>
</evidence>
<organism evidence="3 4">
    <name type="scientific">Acer negundo</name>
    <name type="common">Box elder</name>
    <dbReference type="NCBI Taxonomy" id="4023"/>
    <lineage>
        <taxon>Eukaryota</taxon>
        <taxon>Viridiplantae</taxon>
        <taxon>Streptophyta</taxon>
        <taxon>Embryophyta</taxon>
        <taxon>Tracheophyta</taxon>
        <taxon>Spermatophyta</taxon>
        <taxon>Magnoliopsida</taxon>
        <taxon>eudicotyledons</taxon>
        <taxon>Gunneridae</taxon>
        <taxon>Pentapetalae</taxon>
        <taxon>rosids</taxon>
        <taxon>malvids</taxon>
        <taxon>Sapindales</taxon>
        <taxon>Sapindaceae</taxon>
        <taxon>Hippocastanoideae</taxon>
        <taxon>Acereae</taxon>
        <taxon>Acer</taxon>
    </lineage>
</organism>
<dbReference type="InterPro" id="IPR011112">
    <property type="entry name" value="Rho-like_N"/>
</dbReference>
<dbReference type="EMBL" id="JAJSOW010000002">
    <property type="protein sequence ID" value="KAI9198936.1"/>
    <property type="molecule type" value="Genomic_DNA"/>
</dbReference>
<dbReference type="GO" id="GO:0006353">
    <property type="term" value="P:DNA-templated transcription termination"/>
    <property type="evidence" value="ECO:0007669"/>
    <property type="project" value="InterPro"/>
</dbReference>
<dbReference type="PANTHER" id="PTHR34449">
    <property type="entry name" value="RHO TERMINATION FACTOR"/>
    <property type="match status" value="1"/>
</dbReference>
<accession>A0AAD5P4T5</accession>
<name>A0AAD5P4T5_ACENE</name>
<feature type="region of interest" description="Disordered" evidence="1">
    <location>
        <begin position="114"/>
        <end position="146"/>
    </location>
</feature>
<evidence type="ECO:0000313" key="3">
    <source>
        <dbReference type="EMBL" id="KAI9198936.1"/>
    </source>
</evidence>
<sequence length="298" mass="33423">MEEMATERSVYCGLERDESLHVAGQCVEAPSVSHGLLVRINTDTGIKPWDFAGKVMVVIAFYPQSLLSFNKQLKLRNPIFSRREIADWPSLPFAFQKNPYKLIVLNINSDGTRRGGPLHKVSAAGRSKKGEGNEIPQLSDGNGSSSNQDEIIALFRRIQSSISDRETASKKKRNPSSSKGKTRDELKDSSPVKDGVISKWRREDVPKKEQEIQKNEPVADRKLTRLPSNFVKRSPIPSPSTRSGKVPELKSETEVSAESKFPRVEELKLPQLKELAKARGIRGYSRMKKSELVKLLRS</sequence>
<comment type="caution">
    <text evidence="3">The sequence shown here is derived from an EMBL/GenBank/DDBJ whole genome shotgun (WGS) entry which is preliminary data.</text>
</comment>
<protein>
    <recommendedName>
        <fullName evidence="2">Rho termination factor-like N-terminal domain-containing protein</fullName>
    </recommendedName>
</protein>
<dbReference type="Pfam" id="PF07498">
    <property type="entry name" value="Rho_N"/>
    <property type="match status" value="1"/>
</dbReference>
<evidence type="ECO:0000313" key="4">
    <source>
        <dbReference type="Proteomes" id="UP001064489"/>
    </source>
</evidence>
<dbReference type="Proteomes" id="UP001064489">
    <property type="component" value="Chromosome 13"/>
</dbReference>
<reference evidence="3 4" key="1">
    <citation type="journal article" date="2022" name="Plant J.">
        <title>Strategies of tolerance reflected in two North American maple genomes.</title>
        <authorList>
            <person name="McEvoy S.L."/>
            <person name="Sezen U.U."/>
            <person name="Trouern-Trend A."/>
            <person name="McMahon S.M."/>
            <person name="Schaberg P.G."/>
            <person name="Yang J."/>
            <person name="Wegrzyn J.L."/>
            <person name="Swenson N.G."/>
        </authorList>
    </citation>
    <scope>NUCLEOTIDE SEQUENCE [LARGE SCALE GENOMIC DNA]</scope>
    <source>
        <strain evidence="3">91603</strain>
    </source>
</reference>
<dbReference type="AlphaFoldDB" id="A0AAD5P4T5"/>
<feature type="domain" description="Rho termination factor-like N-terminal" evidence="2">
    <location>
        <begin position="265"/>
        <end position="293"/>
    </location>
</feature>
<keyword evidence="4" id="KW-1185">Reference proteome</keyword>
<gene>
    <name evidence="3" type="ORF">LWI28_024734</name>
</gene>
<feature type="region of interest" description="Disordered" evidence="1">
    <location>
        <begin position="163"/>
        <end position="260"/>
    </location>
</feature>
<feature type="compositionally biased region" description="Basic and acidic residues" evidence="1">
    <location>
        <begin position="200"/>
        <end position="223"/>
    </location>
</feature>
<dbReference type="PANTHER" id="PTHR34449:SF2">
    <property type="entry name" value="RHO TERMINATION FACTOR"/>
    <property type="match status" value="1"/>
</dbReference>